<keyword evidence="1" id="KW-0472">Membrane</keyword>
<reference evidence="3" key="1">
    <citation type="journal article" date="2017" name="Genome Biol. Evol.">
        <title>The complete genome sequence of the phytopathogenic fungus Sclerotinia sclerotiorum reveals insights into the genome architecture of broad host range pathogens.</title>
        <authorList>
            <person name="Derbyshire M."/>
            <person name="Denton-Giles M."/>
            <person name="Hegedus D."/>
            <person name="Seifbarghy S."/>
            <person name="Rollins J."/>
            <person name="van Kan J."/>
            <person name="Seidl M.F."/>
            <person name="Faino L."/>
            <person name="Mbengue M."/>
            <person name="Navaud O."/>
            <person name="Raffaele S."/>
            <person name="Hammond-Kosack K."/>
            <person name="Heard S."/>
            <person name="Oliver R."/>
        </authorList>
    </citation>
    <scope>NUCLEOTIDE SEQUENCE [LARGE SCALE GENOMIC DNA]</scope>
    <source>
        <strain evidence="3">ATCC 18683 / 1980 / Ss-1</strain>
    </source>
</reference>
<dbReference type="EMBL" id="CP017821">
    <property type="protein sequence ID" value="APA11450.1"/>
    <property type="molecule type" value="Genomic_DNA"/>
</dbReference>
<sequence>MADYFGLVNALVVMLVHDVVFSLFLTRQALMDGIQRARTSKNEQDVVDETGMRMVQLVRPWLFAFQGVKS</sequence>
<dbReference type="AlphaFoldDB" id="A0A1D9Q922"/>
<keyword evidence="1" id="KW-1133">Transmembrane helix</keyword>
<evidence type="ECO:0000256" key="1">
    <source>
        <dbReference type="SAM" id="Phobius"/>
    </source>
</evidence>
<evidence type="ECO:0000313" key="2">
    <source>
        <dbReference type="EMBL" id="APA11450.1"/>
    </source>
</evidence>
<organism evidence="2 3">
    <name type="scientific">Sclerotinia sclerotiorum (strain ATCC 18683 / 1980 / Ss-1)</name>
    <name type="common">White mold</name>
    <name type="synonym">Whetzelinia sclerotiorum</name>
    <dbReference type="NCBI Taxonomy" id="665079"/>
    <lineage>
        <taxon>Eukaryota</taxon>
        <taxon>Fungi</taxon>
        <taxon>Dikarya</taxon>
        <taxon>Ascomycota</taxon>
        <taxon>Pezizomycotina</taxon>
        <taxon>Leotiomycetes</taxon>
        <taxon>Helotiales</taxon>
        <taxon>Sclerotiniaceae</taxon>
        <taxon>Sclerotinia</taxon>
    </lineage>
</organism>
<protein>
    <submittedName>
        <fullName evidence="2">Uncharacterized protein</fullName>
    </submittedName>
</protein>
<dbReference type="Proteomes" id="UP000177798">
    <property type="component" value="Chromosome 8"/>
</dbReference>
<evidence type="ECO:0000313" key="3">
    <source>
        <dbReference type="Proteomes" id="UP000177798"/>
    </source>
</evidence>
<name>A0A1D9Q922_SCLS1</name>
<keyword evidence="1" id="KW-0812">Transmembrane</keyword>
<feature type="transmembrane region" description="Helical" evidence="1">
    <location>
        <begin position="6"/>
        <end position="26"/>
    </location>
</feature>
<gene>
    <name evidence="2" type="ORF">sscle_08g062200</name>
</gene>
<accession>A0A1D9Q922</accession>
<proteinExistence type="predicted"/>
<dbReference type="VEuPathDB" id="FungiDB:sscle_08g062200"/>